<accession>A0ABV8B4H5</accession>
<dbReference type="InterPro" id="IPR025669">
    <property type="entry name" value="AAA_dom"/>
</dbReference>
<dbReference type="Gene3D" id="3.40.50.300">
    <property type="entry name" value="P-loop containing nucleotide triphosphate hydrolases"/>
    <property type="match status" value="1"/>
</dbReference>
<evidence type="ECO:0000256" key="8">
    <source>
        <dbReference type="ARBA" id="ARBA00051245"/>
    </source>
</evidence>
<keyword evidence="11" id="KW-1185">Reference proteome</keyword>
<evidence type="ECO:0000259" key="9">
    <source>
        <dbReference type="Pfam" id="PF13614"/>
    </source>
</evidence>
<dbReference type="SUPFAM" id="SSF52540">
    <property type="entry name" value="P-loop containing nucleoside triphosphate hydrolases"/>
    <property type="match status" value="1"/>
</dbReference>
<comment type="similarity">
    <text evidence="1">Belongs to the CpsD/CapB family.</text>
</comment>
<dbReference type="PANTHER" id="PTHR32309:SF13">
    <property type="entry name" value="FERRIC ENTEROBACTIN TRANSPORT PROTEIN FEPE"/>
    <property type="match status" value="1"/>
</dbReference>
<evidence type="ECO:0000313" key="11">
    <source>
        <dbReference type="Proteomes" id="UP001595752"/>
    </source>
</evidence>
<dbReference type="InterPro" id="IPR050445">
    <property type="entry name" value="Bact_polysacc_biosynth/exp"/>
</dbReference>
<evidence type="ECO:0000256" key="7">
    <source>
        <dbReference type="ARBA" id="ARBA00023137"/>
    </source>
</evidence>
<evidence type="ECO:0000313" key="10">
    <source>
        <dbReference type="EMBL" id="MFC3884765.1"/>
    </source>
</evidence>
<organism evidence="10 11">
    <name type="scientific">Bacillus songklensis</name>
    <dbReference type="NCBI Taxonomy" id="1069116"/>
    <lineage>
        <taxon>Bacteria</taxon>
        <taxon>Bacillati</taxon>
        <taxon>Bacillota</taxon>
        <taxon>Bacilli</taxon>
        <taxon>Bacillales</taxon>
        <taxon>Bacillaceae</taxon>
        <taxon>Bacillus</taxon>
    </lineage>
</organism>
<dbReference type="GO" id="GO:0004715">
    <property type="term" value="F:non-membrane spanning protein tyrosine kinase activity"/>
    <property type="evidence" value="ECO:0007669"/>
    <property type="project" value="UniProtKB-EC"/>
</dbReference>
<dbReference type="PANTHER" id="PTHR32309">
    <property type="entry name" value="TYROSINE-PROTEIN KINASE"/>
    <property type="match status" value="1"/>
</dbReference>
<keyword evidence="6" id="KW-0067">ATP-binding</keyword>
<dbReference type="EC" id="2.7.10.2" evidence="2"/>
<evidence type="ECO:0000256" key="6">
    <source>
        <dbReference type="ARBA" id="ARBA00022840"/>
    </source>
</evidence>
<dbReference type="InterPro" id="IPR027417">
    <property type="entry name" value="P-loop_NTPase"/>
</dbReference>
<dbReference type="Proteomes" id="UP001595752">
    <property type="component" value="Unassembled WGS sequence"/>
</dbReference>
<proteinExistence type="inferred from homology"/>
<evidence type="ECO:0000256" key="4">
    <source>
        <dbReference type="ARBA" id="ARBA00022741"/>
    </source>
</evidence>
<evidence type="ECO:0000256" key="2">
    <source>
        <dbReference type="ARBA" id="ARBA00011903"/>
    </source>
</evidence>
<evidence type="ECO:0000256" key="1">
    <source>
        <dbReference type="ARBA" id="ARBA00007316"/>
    </source>
</evidence>
<dbReference type="CDD" id="cd05387">
    <property type="entry name" value="BY-kinase"/>
    <property type="match status" value="1"/>
</dbReference>
<protein>
    <recommendedName>
        <fullName evidence="2">non-specific protein-tyrosine kinase</fullName>
        <ecNumber evidence="2">2.7.10.2</ecNumber>
    </recommendedName>
</protein>
<keyword evidence="7" id="KW-0829">Tyrosine-protein kinase</keyword>
<name>A0ABV8B4H5_9BACI</name>
<gene>
    <name evidence="10" type="ORF">ACFOU2_15350</name>
</gene>
<dbReference type="NCBIfam" id="TIGR01007">
    <property type="entry name" value="eps_fam"/>
    <property type="match status" value="1"/>
</dbReference>
<keyword evidence="3 10" id="KW-0808">Transferase</keyword>
<dbReference type="RefSeq" id="WP_377916556.1">
    <property type="nucleotide sequence ID" value="NZ_JBHRZT010000067.1"/>
</dbReference>
<dbReference type="EMBL" id="JBHRZT010000067">
    <property type="protein sequence ID" value="MFC3884765.1"/>
    <property type="molecule type" value="Genomic_DNA"/>
</dbReference>
<dbReference type="Pfam" id="PF13614">
    <property type="entry name" value="AAA_31"/>
    <property type="match status" value="1"/>
</dbReference>
<evidence type="ECO:0000256" key="5">
    <source>
        <dbReference type="ARBA" id="ARBA00022777"/>
    </source>
</evidence>
<keyword evidence="4" id="KW-0547">Nucleotide-binding</keyword>
<evidence type="ECO:0000256" key="3">
    <source>
        <dbReference type="ARBA" id="ARBA00022679"/>
    </source>
</evidence>
<dbReference type="InterPro" id="IPR005702">
    <property type="entry name" value="Wzc-like_C"/>
</dbReference>
<sequence length="214" mass="23296">MTLKKRERGLISSISPASTISEQYRAIRTNIHFSSVDHKYRTLLITSPGLGEGKSTTTTNLAISMVQQGAKVLVIDADLRKPTLHTTFNIDNTTGLANILRRETTLTEAVNRTEIEGLEIITSGPVPSNPAELIGSQALDELIGTAQEHYHIVLFDSSPVLEVTDARILANKCDGVILVLCNGKTKSEMAVEAKRLLELVKAKCIGAIFNQKSK</sequence>
<reference evidence="11" key="1">
    <citation type="journal article" date="2019" name="Int. J. Syst. Evol. Microbiol.">
        <title>The Global Catalogue of Microorganisms (GCM) 10K type strain sequencing project: providing services to taxonomists for standard genome sequencing and annotation.</title>
        <authorList>
            <consortium name="The Broad Institute Genomics Platform"/>
            <consortium name="The Broad Institute Genome Sequencing Center for Infectious Disease"/>
            <person name="Wu L."/>
            <person name="Ma J."/>
        </authorList>
    </citation>
    <scope>NUCLEOTIDE SEQUENCE [LARGE SCALE GENOMIC DNA]</scope>
    <source>
        <strain evidence="11">CCUG 61889</strain>
    </source>
</reference>
<keyword evidence="5 10" id="KW-0418">Kinase</keyword>
<comment type="caution">
    <text evidence="10">The sequence shown here is derived from an EMBL/GenBank/DDBJ whole genome shotgun (WGS) entry which is preliminary data.</text>
</comment>
<feature type="domain" description="AAA" evidence="9">
    <location>
        <begin position="51"/>
        <end position="179"/>
    </location>
</feature>
<comment type="catalytic activity">
    <reaction evidence="8">
        <text>L-tyrosyl-[protein] + ATP = O-phospho-L-tyrosyl-[protein] + ADP + H(+)</text>
        <dbReference type="Rhea" id="RHEA:10596"/>
        <dbReference type="Rhea" id="RHEA-COMP:10136"/>
        <dbReference type="Rhea" id="RHEA-COMP:20101"/>
        <dbReference type="ChEBI" id="CHEBI:15378"/>
        <dbReference type="ChEBI" id="CHEBI:30616"/>
        <dbReference type="ChEBI" id="CHEBI:46858"/>
        <dbReference type="ChEBI" id="CHEBI:61978"/>
        <dbReference type="ChEBI" id="CHEBI:456216"/>
        <dbReference type="EC" id="2.7.10.2"/>
    </reaction>
</comment>